<dbReference type="Pfam" id="PF13545">
    <property type="entry name" value="HTH_Crp_2"/>
    <property type="match status" value="1"/>
</dbReference>
<dbReference type="SMART" id="SM00419">
    <property type="entry name" value="HTH_CRP"/>
    <property type="match status" value="1"/>
</dbReference>
<evidence type="ECO:0000256" key="3">
    <source>
        <dbReference type="ARBA" id="ARBA00023015"/>
    </source>
</evidence>
<dbReference type="SMART" id="SM00448">
    <property type="entry name" value="REC"/>
    <property type="match status" value="1"/>
</dbReference>
<dbReference type="Pfam" id="PF00072">
    <property type="entry name" value="Response_reg"/>
    <property type="match status" value="1"/>
</dbReference>
<name>A0ABP9BF02_9SPHI</name>
<dbReference type="Gene3D" id="1.10.10.10">
    <property type="entry name" value="Winged helix-like DNA-binding domain superfamily/Winged helix DNA-binding domain"/>
    <property type="match status" value="1"/>
</dbReference>
<accession>A0ABP9BF02</accession>
<feature type="domain" description="HTH crp-type" evidence="9">
    <location>
        <begin position="269"/>
        <end position="341"/>
    </location>
</feature>
<dbReference type="EMBL" id="BAABIQ010000035">
    <property type="protein sequence ID" value="GAA4794644.1"/>
    <property type="molecule type" value="Genomic_DNA"/>
</dbReference>
<evidence type="ECO:0000256" key="6">
    <source>
        <dbReference type="PROSITE-ProRule" id="PRU00169"/>
    </source>
</evidence>
<keyword evidence="2" id="KW-0902">Two-component regulatory system</keyword>
<dbReference type="InterPro" id="IPR011006">
    <property type="entry name" value="CheY-like_superfamily"/>
</dbReference>
<dbReference type="InterPro" id="IPR014710">
    <property type="entry name" value="RmlC-like_jellyroll"/>
</dbReference>
<organism evidence="10 11">
    <name type="scientific">Olivibacter ginsenosidimutans</name>
    <dbReference type="NCBI Taxonomy" id="1176537"/>
    <lineage>
        <taxon>Bacteria</taxon>
        <taxon>Pseudomonadati</taxon>
        <taxon>Bacteroidota</taxon>
        <taxon>Sphingobacteriia</taxon>
        <taxon>Sphingobacteriales</taxon>
        <taxon>Sphingobacteriaceae</taxon>
        <taxon>Olivibacter</taxon>
    </lineage>
</organism>
<protein>
    <submittedName>
        <fullName evidence="10">Response regulator</fullName>
    </submittedName>
</protein>
<keyword evidence="4" id="KW-0238">DNA-binding</keyword>
<proteinExistence type="predicted"/>
<feature type="domain" description="Response regulatory" evidence="8">
    <location>
        <begin position="3"/>
        <end position="119"/>
    </location>
</feature>
<dbReference type="PANTHER" id="PTHR48111:SF4">
    <property type="entry name" value="DNA-BINDING DUAL TRANSCRIPTIONAL REGULATOR OMPR"/>
    <property type="match status" value="1"/>
</dbReference>
<dbReference type="Gene3D" id="3.40.50.2300">
    <property type="match status" value="1"/>
</dbReference>
<dbReference type="InterPro" id="IPR001789">
    <property type="entry name" value="Sig_transdc_resp-reg_receiver"/>
</dbReference>
<dbReference type="Pfam" id="PF00027">
    <property type="entry name" value="cNMP_binding"/>
    <property type="match status" value="1"/>
</dbReference>
<dbReference type="PROSITE" id="PS51063">
    <property type="entry name" value="HTH_CRP_2"/>
    <property type="match status" value="1"/>
</dbReference>
<evidence type="ECO:0000259" key="7">
    <source>
        <dbReference type="PROSITE" id="PS50042"/>
    </source>
</evidence>
<gene>
    <name evidence="10" type="ORF">GCM10023231_23810</name>
</gene>
<sequence>MKRILIIEDNNDIRESTTEILELAGYEVYEATDGKSGVDLALKHVPDVILCDIMMPNLDGYGVLFLLGKHPETVNIPFIFLTAKAERADMRKAMEMGADDYLTKPFDDIELLNAIETRLKKKASNHQDHTKVTYINEAEQKNLLNGLHLSGRNRTYKKKQSIYQEGDQPLYIYQILKGKVRSYLFYQDGRELSTNIYTMGDYFGYEALLAREKYSDNAQAIEDSELCLINKDTFFEILYQNPLIAQKFIHLLSDNIREKEEQLLRLAYHSVRKKVADALVILAEKFIVDPNEDQCTIRVSREDLAAMAGTANETVSRMLADFKDEKLLSKEGNAIIIHSIERLRNVKQ</sequence>
<evidence type="ECO:0000256" key="4">
    <source>
        <dbReference type="ARBA" id="ARBA00023125"/>
    </source>
</evidence>
<dbReference type="SUPFAM" id="SSF46785">
    <property type="entry name" value="Winged helix' DNA-binding domain"/>
    <property type="match status" value="1"/>
</dbReference>
<dbReference type="InterPro" id="IPR012318">
    <property type="entry name" value="HTH_CRP"/>
</dbReference>
<dbReference type="InterPro" id="IPR018490">
    <property type="entry name" value="cNMP-bd_dom_sf"/>
</dbReference>
<keyword evidence="1 6" id="KW-0597">Phosphoprotein</keyword>
<feature type="domain" description="Cyclic nucleotide-binding" evidence="7">
    <location>
        <begin position="154"/>
        <end position="255"/>
    </location>
</feature>
<dbReference type="InterPro" id="IPR036390">
    <property type="entry name" value="WH_DNA-bd_sf"/>
</dbReference>
<dbReference type="InterPro" id="IPR039420">
    <property type="entry name" value="WalR-like"/>
</dbReference>
<dbReference type="CDD" id="cd17574">
    <property type="entry name" value="REC_OmpR"/>
    <property type="match status" value="1"/>
</dbReference>
<evidence type="ECO:0000313" key="10">
    <source>
        <dbReference type="EMBL" id="GAA4794644.1"/>
    </source>
</evidence>
<comment type="caution">
    <text evidence="10">The sequence shown here is derived from an EMBL/GenBank/DDBJ whole genome shotgun (WGS) entry which is preliminary data.</text>
</comment>
<dbReference type="CDD" id="cd00038">
    <property type="entry name" value="CAP_ED"/>
    <property type="match status" value="1"/>
</dbReference>
<dbReference type="PROSITE" id="PS50042">
    <property type="entry name" value="CNMP_BINDING_3"/>
    <property type="match status" value="1"/>
</dbReference>
<evidence type="ECO:0000256" key="1">
    <source>
        <dbReference type="ARBA" id="ARBA00022553"/>
    </source>
</evidence>
<dbReference type="SUPFAM" id="SSF52172">
    <property type="entry name" value="CheY-like"/>
    <property type="match status" value="1"/>
</dbReference>
<dbReference type="InterPro" id="IPR000595">
    <property type="entry name" value="cNMP-bd_dom"/>
</dbReference>
<dbReference type="SUPFAM" id="SSF51206">
    <property type="entry name" value="cAMP-binding domain-like"/>
    <property type="match status" value="1"/>
</dbReference>
<dbReference type="PRINTS" id="PR00034">
    <property type="entry name" value="HTHCRP"/>
</dbReference>
<dbReference type="RefSeq" id="WP_345232010.1">
    <property type="nucleotide sequence ID" value="NZ_BAABIQ010000035.1"/>
</dbReference>
<keyword evidence="11" id="KW-1185">Reference proteome</keyword>
<evidence type="ECO:0000256" key="2">
    <source>
        <dbReference type="ARBA" id="ARBA00023012"/>
    </source>
</evidence>
<feature type="modified residue" description="4-aspartylphosphate" evidence="6">
    <location>
        <position position="52"/>
    </location>
</feature>
<dbReference type="InterPro" id="IPR036388">
    <property type="entry name" value="WH-like_DNA-bd_sf"/>
</dbReference>
<dbReference type="PROSITE" id="PS50110">
    <property type="entry name" value="RESPONSE_REGULATORY"/>
    <property type="match status" value="1"/>
</dbReference>
<dbReference type="SMART" id="SM00100">
    <property type="entry name" value="cNMP"/>
    <property type="match status" value="1"/>
</dbReference>
<reference evidence="11" key="1">
    <citation type="journal article" date="2019" name="Int. J. Syst. Evol. Microbiol.">
        <title>The Global Catalogue of Microorganisms (GCM) 10K type strain sequencing project: providing services to taxonomists for standard genome sequencing and annotation.</title>
        <authorList>
            <consortium name="The Broad Institute Genomics Platform"/>
            <consortium name="The Broad Institute Genome Sequencing Center for Infectious Disease"/>
            <person name="Wu L."/>
            <person name="Ma J."/>
        </authorList>
    </citation>
    <scope>NUCLEOTIDE SEQUENCE [LARGE SCALE GENOMIC DNA]</scope>
    <source>
        <strain evidence="11">JCM 18200</strain>
    </source>
</reference>
<dbReference type="PANTHER" id="PTHR48111">
    <property type="entry name" value="REGULATOR OF RPOS"/>
    <property type="match status" value="1"/>
</dbReference>
<evidence type="ECO:0000256" key="5">
    <source>
        <dbReference type="ARBA" id="ARBA00023163"/>
    </source>
</evidence>
<evidence type="ECO:0000259" key="8">
    <source>
        <dbReference type="PROSITE" id="PS50110"/>
    </source>
</evidence>
<evidence type="ECO:0000259" key="9">
    <source>
        <dbReference type="PROSITE" id="PS51063"/>
    </source>
</evidence>
<keyword evidence="3" id="KW-0805">Transcription regulation</keyword>
<dbReference type="Gene3D" id="2.60.120.10">
    <property type="entry name" value="Jelly Rolls"/>
    <property type="match status" value="1"/>
</dbReference>
<evidence type="ECO:0000313" key="11">
    <source>
        <dbReference type="Proteomes" id="UP001501411"/>
    </source>
</evidence>
<dbReference type="Proteomes" id="UP001501411">
    <property type="component" value="Unassembled WGS sequence"/>
</dbReference>
<keyword evidence="5" id="KW-0804">Transcription</keyword>